<name>D8Q9Q1_SCHCM</name>
<feature type="compositionally biased region" description="Low complexity" evidence="3">
    <location>
        <begin position="77"/>
        <end position="92"/>
    </location>
</feature>
<feature type="domain" description="PH" evidence="4">
    <location>
        <begin position="211"/>
        <end position="331"/>
    </location>
</feature>
<evidence type="ECO:0000256" key="1">
    <source>
        <dbReference type="ARBA" id="ARBA00022618"/>
    </source>
</evidence>
<dbReference type="InterPro" id="IPR052007">
    <property type="entry name" value="Bud4"/>
</dbReference>
<protein>
    <recommendedName>
        <fullName evidence="4">PH domain-containing protein</fullName>
    </recommendedName>
</protein>
<dbReference type="InterPro" id="IPR011993">
    <property type="entry name" value="PH-like_dom_sf"/>
</dbReference>
<dbReference type="Pfam" id="PF00169">
    <property type="entry name" value="PH"/>
    <property type="match status" value="1"/>
</dbReference>
<evidence type="ECO:0000313" key="5">
    <source>
        <dbReference type="EMBL" id="EFI95701.1"/>
    </source>
</evidence>
<keyword evidence="2" id="KW-0131">Cell cycle</keyword>
<dbReference type="Proteomes" id="UP000007431">
    <property type="component" value="Unassembled WGS sequence"/>
</dbReference>
<dbReference type="InterPro" id="IPR001849">
    <property type="entry name" value="PH_domain"/>
</dbReference>
<dbReference type="EMBL" id="GL377308">
    <property type="protein sequence ID" value="EFI95701.1"/>
    <property type="molecule type" value="Genomic_DNA"/>
</dbReference>
<dbReference type="AlphaFoldDB" id="D8Q9Q1"/>
<reference evidence="5 6" key="1">
    <citation type="journal article" date="2010" name="Nat. Biotechnol.">
        <title>Genome sequence of the model mushroom Schizophyllum commune.</title>
        <authorList>
            <person name="Ohm R.A."/>
            <person name="de Jong J.F."/>
            <person name="Lugones L.G."/>
            <person name="Aerts A."/>
            <person name="Kothe E."/>
            <person name="Stajich J.E."/>
            <person name="de Vries R.P."/>
            <person name="Record E."/>
            <person name="Levasseur A."/>
            <person name="Baker S.E."/>
            <person name="Bartholomew K.A."/>
            <person name="Coutinho P.M."/>
            <person name="Erdmann S."/>
            <person name="Fowler T.J."/>
            <person name="Gathman A.C."/>
            <person name="Lombard V."/>
            <person name="Henrissat B."/>
            <person name="Knabe N."/>
            <person name="Kuees U."/>
            <person name="Lilly W.W."/>
            <person name="Lindquist E."/>
            <person name="Lucas S."/>
            <person name="Magnuson J.K."/>
            <person name="Piumi F."/>
            <person name="Raudaskoski M."/>
            <person name="Salamov A."/>
            <person name="Schmutz J."/>
            <person name="Schwarze F.W.M.R."/>
            <person name="vanKuyk P.A."/>
            <person name="Horton J.S."/>
            <person name="Grigoriev I.V."/>
            <person name="Woesten H.A.B."/>
        </authorList>
    </citation>
    <scope>NUCLEOTIDE SEQUENCE [LARGE SCALE GENOMIC DNA]</scope>
    <source>
        <strain evidence="6">H4-8 / FGSC 9210</strain>
    </source>
</reference>
<dbReference type="GO" id="GO:0005525">
    <property type="term" value="F:GTP binding"/>
    <property type="evidence" value="ECO:0007669"/>
    <property type="project" value="TreeGrafter"/>
</dbReference>
<keyword evidence="6" id="KW-1185">Reference proteome</keyword>
<dbReference type="PANTHER" id="PTHR36100">
    <property type="entry name" value="BUD SITE SELECTION PROTEIN 4"/>
    <property type="match status" value="1"/>
</dbReference>
<dbReference type="Gene3D" id="2.30.29.30">
    <property type="entry name" value="Pleckstrin-homology domain (PH domain)/Phosphotyrosine-binding domain (PTB)"/>
    <property type="match status" value="1"/>
</dbReference>
<dbReference type="PANTHER" id="PTHR36100:SF1">
    <property type="entry name" value="BUD SITE SELECTION PROTEIN 4"/>
    <property type="match status" value="1"/>
</dbReference>
<keyword evidence="1" id="KW-0132">Cell division</keyword>
<dbReference type="HOGENOM" id="CLU_684377_0_0_1"/>
<feature type="compositionally biased region" description="Pro residues" evidence="3">
    <location>
        <begin position="62"/>
        <end position="72"/>
    </location>
</feature>
<dbReference type="VEuPathDB" id="FungiDB:SCHCODRAFT_02583205"/>
<dbReference type="GeneID" id="9588380"/>
<organism evidence="6">
    <name type="scientific">Schizophyllum commune (strain H4-8 / FGSC 9210)</name>
    <name type="common">Split gill fungus</name>
    <dbReference type="NCBI Taxonomy" id="578458"/>
    <lineage>
        <taxon>Eukaryota</taxon>
        <taxon>Fungi</taxon>
        <taxon>Dikarya</taxon>
        <taxon>Basidiomycota</taxon>
        <taxon>Agaricomycotina</taxon>
        <taxon>Agaricomycetes</taxon>
        <taxon>Agaricomycetidae</taxon>
        <taxon>Agaricales</taxon>
        <taxon>Schizophyllaceae</taxon>
        <taxon>Schizophyllum</taxon>
    </lineage>
</organism>
<dbReference type="GO" id="GO:0051301">
    <property type="term" value="P:cell division"/>
    <property type="evidence" value="ECO:0007669"/>
    <property type="project" value="UniProtKB-KW"/>
</dbReference>
<accession>D8Q9Q1</accession>
<evidence type="ECO:0000313" key="6">
    <source>
        <dbReference type="Proteomes" id="UP000007431"/>
    </source>
</evidence>
<sequence>MTCTLNNGIHFVTTPEVVLQPTSIIEQEFELIEHSKLEFTLTLKIKREPHITAQFKALVPPKPVAPPPPPPVVHQASSKSSGLRSLFGGSSSPKKHKHMSQPAPAPAPIRQPLPRLADNFARYLKPDGTMARAFVSYKEIAPHCDTRLFSTTYPLIGQRFELGGKWSNLQVGEIQLQVFRLPPLPGIPQNQMPQSLDECVRGLRHMHWHKVTYFEGTLTQNGGDCTSWRRRQFRVIGGSLVAFNDVTKRAITTIDIKKAIAVQDDDDARRRALSPTSGSSAASRYLEEMDGLCGVERSFRLIFPGDEEILFFADSDEEKTKWLQVFRALVGKIPPHPLWAEMLWQRQHEQQKQAAAAAGISR</sequence>
<dbReference type="KEGG" id="scm:SCHCO_02583205"/>
<proteinExistence type="predicted"/>
<evidence type="ECO:0000259" key="4">
    <source>
        <dbReference type="PROSITE" id="PS50003"/>
    </source>
</evidence>
<gene>
    <name evidence="5" type="ORF">SCHCODRAFT_77700</name>
</gene>
<dbReference type="OMA" id="ATPECLL"/>
<dbReference type="STRING" id="578458.D8Q9Q1"/>
<dbReference type="SUPFAM" id="SSF50729">
    <property type="entry name" value="PH domain-like"/>
    <property type="match status" value="1"/>
</dbReference>
<evidence type="ECO:0000256" key="2">
    <source>
        <dbReference type="ARBA" id="ARBA00023306"/>
    </source>
</evidence>
<dbReference type="SMART" id="SM00233">
    <property type="entry name" value="PH"/>
    <property type="match status" value="1"/>
</dbReference>
<dbReference type="OrthoDB" id="2123378at2759"/>
<evidence type="ECO:0000256" key="3">
    <source>
        <dbReference type="SAM" id="MobiDB-lite"/>
    </source>
</evidence>
<dbReference type="InParanoid" id="D8Q9Q1"/>
<dbReference type="eggNOG" id="ENOG502REBM">
    <property type="taxonomic scope" value="Eukaryota"/>
</dbReference>
<dbReference type="PROSITE" id="PS50003">
    <property type="entry name" value="PH_DOMAIN"/>
    <property type="match status" value="1"/>
</dbReference>
<feature type="region of interest" description="Disordered" evidence="3">
    <location>
        <begin position="62"/>
        <end position="111"/>
    </location>
</feature>